<evidence type="ECO:0000259" key="8">
    <source>
        <dbReference type="Pfam" id="PF05957"/>
    </source>
</evidence>
<evidence type="ECO:0000256" key="4">
    <source>
        <dbReference type="ARBA" id="ARBA00022519"/>
    </source>
</evidence>
<evidence type="ECO:0000256" key="5">
    <source>
        <dbReference type="ARBA" id="ARBA00022692"/>
    </source>
</evidence>
<dbReference type="InterPro" id="IPR043604">
    <property type="entry name" value="DUF883_N"/>
</dbReference>
<evidence type="ECO:0000256" key="6">
    <source>
        <dbReference type="ARBA" id="ARBA00022989"/>
    </source>
</evidence>
<dbReference type="InterPro" id="IPR043605">
    <property type="entry name" value="DUF883_C"/>
</dbReference>
<evidence type="ECO:0000256" key="7">
    <source>
        <dbReference type="ARBA" id="ARBA00023136"/>
    </source>
</evidence>
<dbReference type="Pfam" id="PF19029">
    <property type="entry name" value="DUF883_C"/>
    <property type="match status" value="1"/>
</dbReference>
<comment type="similarity">
    <text evidence="2">Belongs to the ElaB/YgaM/YqjD family.</text>
</comment>
<proteinExistence type="inferred from homology"/>
<reference evidence="10 11" key="1">
    <citation type="submission" date="2019-09" db="EMBL/GenBank/DDBJ databases">
        <authorList>
            <person name="Cremers G."/>
        </authorList>
    </citation>
    <scope>NUCLEOTIDE SEQUENCE [LARGE SCALE GENOMIC DNA]</scope>
    <source>
        <strain evidence="10">4A</strain>
    </source>
</reference>
<evidence type="ECO:0000256" key="3">
    <source>
        <dbReference type="ARBA" id="ARBA00022475"/>
    </source>
</evidence>
<keyword evidence="7" id="KW-0472">Membrane</keyword>
<dbReference type="InterPro" id="IPR010279">
    <property type="entry name" value="YqjD/ElaB"/>
</dbReference>
<evidence type="ECO:0000313" key="11">
    <source>
        <dbReference type="Proteomes" id="UP000334923"/>
    </source>
</evidence>
<keyword evidence="11" id="KW-1185">Reference proteome</keyword>
<dbReference type="AlphaFoldDB" id="A0A5E6MIE9"/>
<sequence>MNEVITRQKLLNDVREVIHDTEILMKESTGNLGEKARDVQERLTARISSLREYLGDREDRFADRALGGVQEIDRTVRDHPYEAVGLGVVFGVLLGALLSRR</sequence>
<dbReference type="Pfam" id="PF05957">
    <property type="entry name" value="DUF883"/>
    <property type="match status" value="1"/>
</dbReference>
<keyword evidence="3" id="KW-1003">Cell membrane</keyword>
<feature type="domain" description="DUF883" evidence="8">
    <location>
        <begin position="8"/>
        <end position="58"/>
    </location>
</feature>
<gene>
    <name evidence="10" type="ORF">MAMT_00545</name>
</gene>
<keyword evidence="6" id="KW-1133">Transmembrane helix</keyword>
<dbReference type="RefSeq" id="WP_142659401.1">
    <property type="nucleotide sequence ID" value="NZ_CABFVA020000017.1"/>
</dbReference>
<protein>
    <recommendedName>
        <fullName evidence="12">DUF883 domain-containing protein</fullName>
    </recommendedName>
</protein>
<evidence type="ECO:0000259" key="9">
    <source>
        <dbReference type="Pfam" id="PF19029"/>
    </source>
</evidence>
<keyword evidence="4" id="KW-0997">Cell inner membrane</keyword>
<evidence type="ECO:0008006" key="12">
    <source>
        <dbReference type="Google" id="ProtNLM"/>
    </source>
</evidence>
<dbReference type="PANTHER" id="PTHR35893:SF3">
    <property type="entry name" value="INNER MEMBRANE PROTEIN"/>
    <property type="match status" value="1"/>
</dbReference>
<evidence type="ECO:0000256" key="1">
    <source>
        <dbReference type="ARBA" id="ARBA00004377"/>
    </source>
</evidence>
<accession>A0A5E6MIE9</accession>
<evidence type="ECO:0000313" key="10">
    <source>
        <dbReference type="EMBL" id="VVM05271.1"/>
    </source>
</evidence>
<evidence type="ECO:0000256" key="2">
    <source>
        <dbReference type="ARBA" id="ARBA00010423"/>
    </source>
</evidence>
<dbReference type="PANTHER" id="PTHR35893">
    <property type="entry name" value="INNER MEMBRANE PROTEIN-RELATED"/>
    <property type="match status" value="1"/>
</dbReference>
<dbReference type="OrthoDB" id="196697at2"/>
<organism evidence="10 11">
    <name type="scientific">Methylacidimicrobium tartarophylax</name>
    <dbReference type="NCBI Taxonomy" id="1041768"/>
    <lineage>
        <taxon>Bacteria</taxon>
        <taxon>Pseudomonadati</taxon>
        <taxon>Verrucomicrobiota</taxon>
        <taxon>Methylacidimicrobium</taxon>
    </lineage>
</organism>
<feature type="domain" description="DUF883" evidence="9">
    <location>
        <begin position="73"/>
        <end position="101"/>
    </location>
</feature>
<dbReference type="GO" id="GO:0043022">
    <property type="term" value="F:ribosome binding"/>
    <property type="evidence" value="ECO:0007669"/>
    <property type="project" value="InterPro"/>
</dbReference>
<dbReference type="EMBL" id="CABFVA020000017">
    <property type="protein sequence ID" value="VVM05271.1"/>
    <property type="molecule type" value="Genomic_DNA"/>
</dbReference>
<dbReference type="GO" id="GO:0005886">
    <property type="term" value="C:plasma membrane"/>
    <property type="evidence" value="ECO:0007669"/>
    <property type="project" value="UniProtKB-SubCell"/>
</dbReference>
<dbReference type="Proteomes" id="UP000334923">
    <property type="component" value="Unassembled WGS sequence"/>
</dbReference>
<name>A0A5E6MIE9_9BACT</name>
<keyword evidence="5" id="KW-0812">Transmembrane</keyword>
<comment type="subcellular location">
    <subcellularLocation>
        <location evidence="1">Cell inner membrane</location>
        <topology evidence="1">Single-pass membrane protein</topology>
    </subcellularLocation>
</comment>